<dbReference type="EMBL" id="LAZR01068248">
    <property type="protein sequence ID" value="KKK49996.1"/>
    <property type="molecule type" value="Genomic_DNA"/>
</dbReference>
<proteinExistence type="predicted"/>
<dbReference type="AlphaFoldDB" id="A0A0F8YPK9"/>
<sequence>MYSYYLRINNKGRLEFECLEYISDSLHREEEFVRNKNGHVLCSHTKQGVIESLIEEQPDLLRLLGGDGNVEEISGN</sequence>
<gene>
    <name evidence="1" type="ORF">LCGC14_3129430</name>
</gene>
<protein>
    <submittedName>
        <fullName evidence="1">Uncharacterized protein</fullName>
    </submittedName>
</protein>
<evidence type="ECO:0000313" key="1">
    <source>
        <dbReference type="EMBL" id="KKK49996.1"/>
    </source>
</evidence>
<organism evidence="1">
    <name type="scientific">marine sediment metagenome</name>
    <dbReference type="NCBI Taxonomy" id="412755"/>
    <lineage>
        <taxon>unclassified sequences</taxon>
        <taxon>metagenomes</taxon>
        <taxon>ecological metagenomes</taxon>
    </lineage>
</organism>
<accession>A0A0F8YPK9</accession>
<comment type="caution">
    <text evidence="1">The sequence shown here is derived from an EMBL/GenBank/DDBJ whole genome shotgun (WGS) entry which is preliminary data.</text>
</comment>
<reference evidence="1" key="1">
    <citation type="journal article" date="2015" name="Nature">
        <title>Complex archaea that bridge the gap between prokaryotes and eukaryotes.</title>
        <authorList>
            <person name="Spang A."/>
            <person name="Saw J.H."/>
            <person name="Jorgensen S.L."/>
            <person name="Zaremba-Niedzwiedzka K."/>
            <person name="Martijn J."/>
            <person name="Lind A.E."/>
            <person name="van Eijk R."/>
            <person name="Schleper C."/>
            <person name="Guy L."/>
            <person name="Ettema T.J."/>
        </authorList>
    </citation>
    <scope>NUCLEOTIDE SEQUENCE</scope>
</reference>
<name>A0A0F8YPK9_9ZZZZ</name>